<feature type="signal peptide" evidence="3">
    <location>
        <begin position="1"/>
        <end position="26"/>
    </location>
</feature>
<dbReference type="STRING" id="488535.SAMN04487963_1665"/>
<dbReference type="Proteomes" id="UP000198519">
    <property type="component" value="Unassembled WGS sequence"/>
</dbReference>
<dbReference type="Pfam" id="PF00497">
    <property type="entry name" value="SBP_bac_3"/>
    <property type="match status" value="1"/>
</dbReference>
<name>A0A1I4NWU8_9GAMM</name>
<organism evidence="5 6">
    <name type="scientific">Marinobacter zhejiangensis</name>
    <dbReference type="NCBI Taxonomy" id="488535"/>
    <lineage>
        <taxon>Bacteria</taxon>
        <taxon>Pseudomonadati</taxon>
        <taxon>Pseudomonadota</taxon>
        <taxon>Gammaproteobacteria</taxon>
        <taxon>Pseudomonadales</taxon>
        <taxon>Marinobacteraceae</taxon>
        <taxon>Marinobacter</taxon>
    </lineage>
</organism>
<feature type="chain" id="PRO_5011510299" evidence="3">
    <location>
        <begin position="27"/>
        <end position="270"/>
    </location>
</feature>
<dbReference type="AlphaFoldDB" id="A0A1I4NWU8"/>
<dbReference type="PANTHER" id="PTHR35936:SF35">
    <property type="entry name" value="L-CYSTINE-BINDING PROTEIN TCYJ"/>
    <property type="match status" value="1"/>
</dbReference>
<evidence type="ECO:0000256" key="1">
    <source>
        <dbReference type="ARBA" id="ARBA00010333"/>
    </source>
</evidence>
<dbReference type="EMBL" id="FOUE01000002">
    <property type="protein sequence ID" value="SFM19998.1"/>
    <property type="molecule type" value="Genomic_DNA"/>
</dbReference>
<proteinExistence type="inferred from homology"/>
<dbReference type="InterPro" id="IPR001638">
    <property type="entry name" value="Solute-binding_3/MltF_N"/>
</dbReference>
<dbReference type="SMART" id="SM00062">
    <property type="entry name" value="PBPb"/>
    <property type="match status" value="1"/>
</dbReference>
<keyword evidence="2 3" id="KW-0732">Signal</keyword>
<sequence>MERSLKNLYAAICFAITGALSTQAMAECSKTLVVNQASWKPYMYRDQTGAMAGLDYELIKGILDQAGCDYVFVEHPSKRALVGLENGEVDLVTGASITPERQRYGRFTRSYRPEEIVLVTRAADRDRLRASSLQELMSSYPVVLGAVNGGYYGEEYGALDQDSLYRSNRLILVQDVERLIGMLELSRIDAIVGDAVSLHVTAGSLGLGHRIAVHRHRLSSDVVHLLLSAKSTTLEDLKVIDEAIESYVNSEAYRSLMRRYGFSGGEGADS</sequence>
<dbReference type="SUPFAM" id="SSF53850">
    <property type="entry name" value="Periplasmic binding protein-like II"/>
    <property type="match status" value="1"/>
</dbReference>
<evidence type="ECO:0000256" key="2">
    <source>
        <dbReference type="ARBA" id="ARBA00022729"/>
    </source>
</evidence>
<keyword evidence="6" id="KW-1185">Reference proteome</keyword>
<feature type="domain" description="Solute-binding protein family 3/N-terminal" evidence="4">
    <location>
        <begin position="31"/>
        <end position="264"/>
    </location>
</feature>
<evidence type="ECO:0000259" key="4">
    <source>
        <dbReference type="SMART" id="SM00062"/>
    </source>
</evidence>
<accession>A0A1I4NWU8</accession>
<comment type="similarity">
    <text evidence="1">Belongs to the bacterial solute-binding protein 3 family.</text>
</comment>
<dbReference type="Gene3D" id="3.40.190.10">
    <property type="entry name" value="Periplasmic binding protein-like II"/>
    <property type="match status" value="2"/>
</dbReference>
<dbReference type="OrthoDB" id="9768183at2"/>
<evidence type="ECO:0000313" key="5">
    <source>
        <dbReference type="EMBL" id="SFM19998.1"/>
    </source>
</evidence>
<evidence type="ECO:0000256" key="3">
    <source>
        <dbReference type="SAM" id="SignalP"/>
    </source>
</evidence>
<protein>
    <submittedName>
        <fullName evidence="5">Amino acid ABC transporter substrate-binding protein, PAAT family</fullName>
    </submittedName>
</protein>
<evidence type="ECO:0000313" key="6">
    <source>
        <dbReference type="Proteomes" id="UP000198519"/>
    </source>
</evidence>
<dbReference type="PANTHER" id="PTHR35936">
    <property type="entry name" value="MEMBRANE-BOUND LYTIC MUREIN TRANSGLYCOSYLASE F"/>
    <property type="match status" value="1"/>
</dbReference>
<reference evidence="6" key="1">
    <citation type="submission" date="2016-10" db="EMBL/GenBank/DDBJ databases">
        <authorList>
            <person name="Varghese N."/>
            <person name="Submissions S."/>
        </authorList>
    </citation>
    <scope>NUCLEOTIDE SEQUENCE [LARGE SCALE GENOMIC DNA]</scope>
    <source>
        <strain evidence="6">CGMCC 1.7061</strain>
    </source>
</reference>
<gene>
    <name evidence="5" type="ORF">SAMN04487963_1665</name>
</gene>